<comment type="caution">
    <text evidence="4">The sequence shown here is derived from an EMBL/GenBank/DDBJ whole genome shotgun (WGS) entry which is preliminary data.</text>
</comment>
<gene>
    <name evidence="4" type="ORF">AUJ66_05670</name>
</gene>
<dbReference type="InterPro" id="IPR013320">
    <property type="entry name" value="ConA-like_dom_sf"/>
</dbReference>
<dbReference type="SMART" id="SM00560">
    <property type="entry name" value="LamGL"/>
    <property type="match status" value="1"/>
</dbReference>
<evidence type="ECO:0000313" key="4">
    <source>
        <dbReference type="EMBL" id="OIN96631.1"/>
    </source>
</evidence>
<dbReference type="Gene3D" id="2.60.120.200">
    <property type="match status" value="1"/>
</dbReference>
<reference evidence="4 5" key="1">
    <citation type="journal article" date="2016" name="Environ. Microbiol.">
        <title>Genomic resolution of a cold subsurface aquifer community provides metabolic insights for novel microbes adapted to high CO concentrations.</title>
        <authorList>
            <person name="Probst A.J."/>
            <person name="Castelle C.J."/>
            <person name="Singh A."/>
            <person name="Brown C.T."/>
            <person name="Anantharaman K."/>
            <person name="Sharon I."/>
            <person name="Hug L.A."/>
            <person name="Burstein D."/>
            <person name="Emerson J.B."/>
            <person name="Thomas B.C."/>
            <person name="Banfield J.F."/>
        </authorList>
    </citation>
    <scope>NUCLEOTIDE SEQUENCE [LARGE SCALE GENOMIC DNA]</scope>
    <source>
        <strain evidence="4">CG1_02_38_46</strain>
    </source>
</reference>
<evidence type="ECO:0000256" key="2">
    <source>
        <dbReference type="ARBA" id="ARBA00023157"/>
    </source>
</evidence>
<keyword evidence="2" id="KW-1015">Disulfide bond</keyword>
<dbReference type="EMBL" id="MNUO01000087">
    <property type="protein sequence ID" value="OIN96631.1"/>
    <property type="molecule type" value="Genomic_DNA"/>
</dbReference>
<organism evidence="4 5">
    <name type="scientific">Candidatus Desantisbacteria bacterium CG1_02_38_46</name>
    <dbReference type="NCBI Taxonomy" id="1817893"/>
    <lineage>
        <taxon>Bacteria</taxon>
        <taxon>Candidatus Desantisiibacteriota</taxon>
    </lineage>
</organism>
<protein>
    <recommendedName>
        <fullName evidence="3">LamG-like jellyroll fold domain-containing protein</fullName>
    </recommendedName>
</protein>
<evidence type="ECO:0000259" key="3">
    <source>
        <dbReference type="SMART" id="SM00560"/>
    </source>
</evidence>
<evidence type="ECO:0000313" key="5">
    <source>
        <dbReference type="Proteomes" id="UP000182278"/>
    </source>
</evidence>
<dbReference type="InterPro" id="IPR006558">
    <property type="entry name" value="LamG-like"/>
</dbReference>
<dbReference type="Pfam" id="PF13385">
    <property type="entry name" value="Laminin_G_3"/>
    <property type="match status" value="1"/>
</dbReference>
<keyword evidence="1" id="KW-0732">Signal</keyword>
<dbReference type="PANTHER" id="PTHR47635:SF2">
    <property type="entry name" value="LAMG-LIKE JELLYROLL FOLD DOMAIN-CONTAINING PROTEIN"/>
    <property type="match status" value="1"/>
</dbReference>
<dbReference type="STRING" id="1817893.AUJ66_05670"/>
<name>A0A1J4SB87_9BACT</name>
<feature type="domain" description="LamG-like jellyroll fold" evidence="3">
    <location>
        <begin position="102"/>
        <end position="233"/>
    </location>
</feature>
<dbReference type="PANTHER" id="PTHR47635">
    <property type="entry name" value="CUB DOMAIN-CONTAINING PROTEIN"/>
    <property type="match status" value="1"/>
</dbReference>
<evidence type="ECO:0000256" key="1">
    <source>
        <dbReference type="ARBA" id="ARBA00022729"/>
    </source>
</evidence>
<dbReference type="SUPFAM" id="SSF49899">
    <property type="entry name" value="Concanavalin A-like lectins/glucanases"/>
    <property type="match status" value="1"/>
</dbReference>
<dbReference type="Proteomes" id="UP000182278">
    <property type="component" value="Unassembled WGS sequence"/>
</dbReference>
<dbReference type="AlphaFoldDB" id="A0A1J4SB87"/>
<proteinExistence type="predicted"/>
<sequence>MKKWMILGLVFVIGIAGKMGAEEKKLSEAKSASGGEKGLVAYWSFDEGKGFKVKDLSGKGNDGNIEGEVEWVKGVKGTALEFNGEAGYVDCGNNSSLDMTTNDFTVEVWVKSNGYVISSIISKGSWFDQGSAGYDISFAYNPKNIYFNIYNGSTYYPLMTSLGEVFPWSHIVGVRRGGRVEVWVNGVKESSVDYPTSSISNSENLYIGQKMGGGYFNGLIDEVKIYNRALTADEIKASYKAVADTLER</sequence>
<accession>A0A1J4SB87</accession>